<proteinExistence type="inferred from homology"/>
<dbReference type="Proteomes" id="UP000284842">
    <property type="component" value="Unassembled WGS sequence"/>
</dbReference>
<dbReference type="Pfam" id="PF05071">
    <property type="entry name" value="NDUFA12"/>
    <property type="match status" value="1"/>
</dbReference>
<dbReference type="AlphaFoldDB" id="A0A409W2K7"/>
<evidence type="ECO:0008006" key="6">
    <source>
        <dbReference type="Google" id="ProtNLM"/>
    </source>
</evidence>
<feature type="coiled-coil region" evidence="2">
    <location>
        <begin position="82"/>
        <end position="125"/>
    </location>
</feature>
<evidence type="ECO:0000256" key="2">
    <source>
        <dbReference type="SAM" id="Coils"/>
    </source>
</evidence>
<comment type="caution">
    <text evidence="4">The sequence shown here is derived from an EMBL/GenBank/DDBJ whole genome shotgun (WGS) entry which is preliminary data.</text>
</comment>
<organism evidence="4 5">
    <name type="scientific">Panaeolus cyanescens</name>
    <dbReference type="NCBI Taxonomy" id="181874"/>
    <lineage>
        <taxon>Eukaryota</taxon>
        <taxon>Fungi</taxon>
        <taxon>Dikarya</taxon>
        <taxon>Basidiomycota</taxon>
        <taxon>Agaricomycotina</taxon>
        <taxon>Agaricomycetes</taxon>
        <taxon>Agaricomycetidae</taxon>
        <taxon>Agaricales</taxon>
        <taxon>Agaricineae</taxon>
        <taxon>Galeropsidaceae</taxon>
        <taxon>Panaeolus</taxon>
    </lineage>
</organism>
<dbReference type="GO" id="GO:0005739">
    <property type="term" value="C:mitochondrion"/>
    <property type="evidence" value="ECO:0007669"/>
    <property type="project" value="TreeGrafter"/>
</dbReference>
<accession>A0A409W2K7</accession>
<dbReference type="GO" id="GO:0032981">
    <property type="term" value="P:mitochondrial respiratory chain complex I assembly"/>
    <property type="evidence" value="ECO:0007669"/>
    <property type="project" value="TreeGrafter"/>
</dbReference>
<comment type="similarity">
    <text evidence="1">Belongs to the complex I NDUFA12 subunit family.</text>
</comment>
<dbReference type="GO" id="GO:0045271">
    <property type="term" value="C:respiratory chain complex I"/>
    <property type="evidence" value="ECO:0007669"/>
    <property type="project" value="InterPro"/>
</dbReference>
<protein>
    <recommendedName>
        <fullName evidence="6">NADH dehydrogenase [ubiquinone] 1 alpha subcomplex subunit</fullName>
    </recommendedName>
</protein>
<dbReference type="OrthoDB" id="10255576at2759"/>
<evidence type="ECO:0000256" key="3">
    <source>
        <dbReference type="SAM" id="MobiDB-lite"/>
    </source>
</evidence>
<dbReference type="PANTHER" id="PTHR32470:SF2">
    <property type="entry name" value="NADH DEHYDROGENASE [UBIQUINONE] 1 ALPHA SUBCOMPLEX ASSEMBLY FACTOR 2"/>
    <property type="match status" value="1"/>
</dbReference>
<sequence>MSFFSRILSHIRTPIRYVGRDLEGNTFYEMKNWNDPSRTKRTVQYHIPEDSWKYIGGGKRLPVQWTAWLTHTRPNPPTIEELQADQLRMERLQANVARIEARDRAEAEERRRLRQEDAKQAIEDAAQRVVQQSFIDQPRVDPTEEVAQPSFDAAASSVAQPQTEPSASTNPVTRALKAAAPSGFGVKVRPPSFLTPATPRKQARAGSGTGSFTPPILEEDNTESPKAKEESPAPWTSKPLAETESWVPQAKKRG</sequence>
<feature type="compositionally biased region" description="Polar residues" evidence="3">
    <location>
        <begin position="157"/>
        <end position="172"/>
    </location>
</feature>
<evidence type="ECO:0000313" key="4">
    <source>
        <dbReference type="EMBL" id="PPQ72725.1"/>
    </source>
</evidence>
<dbReference type="PANTHER" id="PTHR32470">
    <property type="entry name" value="ADH DEHYDROGENASE [UBIQUINONE] 1 ALPHA SUBCOMPLEX ASSEMBLY FACTOR 2"/>
    <property type="match status" value="1"/>
</dbReference>
<reference evidence="4 5" key="1">
    <citation type="journal article" date="2018" name="Evol. Lett.">
        <title>Horizontal gene cluster transfer increased hallucinogenic mushroom diversity.</title>
        <authorList>
            <person name="Reynolds H.T."/>
            <person name="Vijayakumar V."/>
            <person name="Gluck-Thaler E."/>
            <person name="Korotkin H.B."/>
            <person name="Matheny P.B."/>
            <person name="Slot J.C."/>
        </authorList>
    </citation>
    <scope>NUCLEOTIDE SEQUENCE [LARGE SCALE GENOMIC DNA]</scope>
    <source>
        <strain evidence="4 5">2629</strain>
    </source>
</reference>
<dbReference type="InterPro" id="IPR007763">
    <property type="entry name" value="NDUFA12"/>
</dbReference>
<dbReference type="STRING" id="181874.A0A409W2K7"/>
<dbReference type="EMBL" id="NHTK01005855">
    <property type="protein sequence ID" value="PPQ72725.1"/>
    <property type="molecule type" value="Genomic_DNA"/>
</dbReference>
<keyword evidence="5" id="KW-1185">Reference proteome</keyword>
<dbReference type="InterPro" id="IPR052618">
    <property type="entry name" value="ComplexI_NDUFA12"/>
</dbReference>
<feature type="region of interest" description="Disordered" evidence="3">
    <location>
        <begin position="152"/>
        <end position="254"/>
    </location>
</feature>
<dbReference type="InParanoid" id="A0A409W2K7"/>
<name>A0A409W2K7_9AGAR</name>
<evidence type="ECO:0000313" key="5">
    <source>
        <dbReference type="Proteomes" id="UP000284842"/>
    </source>
</evidence>
<evidence type="ECO:0000256" key="1">
    <source>
        <dbReference type="ARBA" id="ARBA00007355"/>
    </source>
</evidence>
<keyword evidence="2" id="KW-0175">Coiled coil</keyword>
<gene>
    <name evidence="4" type="ORF">CVT24_012559</name>
</gene>